<sequence length="368" mass="39756">MRLRSPFQRAALICVVLMVGAYLSREAAGGSGQWIQLLFSRFCTREDGTFAGGRWCSAGVDEDVTYQVMLVLIFVFLSGAAVVGMRWAVGQPIRELAAQIRGLGPQNFSYRVHSGSRRGAMAELADAVNSMISRVAVGYESQRRFAADASHELRTPLAVQRTLIEVGLARNPSPEKLRVLTEQLLETNERNVRLIEALLVLSETDRGLASRSELRLDTIVAAVLAEHRHSAAQAQVTITPQLAPRTVIGERVLLERLVSNLVQNAIKYNRPGGTITVVVADAPALVVENTGDDVPAEAVARLFEPFRRLNGARIDHSGGVGLGLTIVRSIVQAHDGSITGTSTGSDGLRVEVSLPQAGRNPRPTIKNA</sequence>
<dbReference type="InterPro" id="IPR005467">
    <property type="entry name" value="His_kinase_dom"/>
</dbReference>
<feature type="domain" description="Histidine kinase" evidence="12">
    <location>
        <begin position="148"/>
        <end position="358"/>
    </location>
</feature>
<evidence type="ECO:0000256" key="8">
    <source>
        <dbReference type="ARBA" id="ARBA00022989"/>
    </source>
</evidence>
<dbReference type="Gene3D" id="3.30.565.10">
    <property type="entry name" value="Histidine kinase-like ATPase, C-terminal domain"/>
    <property type="match status" value="1"/>
</dbReference>
<evidence type="ECO:0000256" key="4">
    <source>
        <dbReference type="ARBA" id="ARBA00022553"/>
    </source>
</evidence>
<keyword evidence="8 11" id="KW-1133">Transmembrane helix</keyword>
<evidence type="ECO:0000256" key="11">
    <source>
        <dbReference type="SAM" id="Phobius"/>
    </source>
</evidence>
<dbReference type="InterPro" id="IPR036097">
    <property type="entry name" value="HisK_dim/P_sf"/>
</dbReference>
<evidence type="ECO:0000259" key="12">
    <source>
        <dbReference type="PROSITE" id="PS50109"/>
    </source>
</evidence>
<dbReference type="PRINTS" id="PR00344">
    <property type="entry name" value="BCTRLSENSOR"/>
</dbReference>
<gene>
    <name evidence="14" type="ORF">J2S44_000964</name>
</gene>
<keyword evidence="5" id="KW-0808">Transferase</keyword>
<dbReference type="Gene3D" id="1.10.287.130">
    <property type="match status" value="1"/>
</dbReference>
<keyword evidence="6 11" id="KW-0812">Transmembrane</keyword>
<evidence type="ECO:0000259" key="13">
    <source>
        <dbReference type="PROSITE" id="PS50885"/>
    </source>
</evidence>
<dbReference type="SMART" id="SM00387">
    <property type="entry name" value="HATPase_c"/>
    <property type="match status" value="1"/>
</dbReference>
<dbReference type="Proteomes" id="UP001183629">
    <property type="component" value="Unassembled WGS sequence"/>
</dbReference>
<dbReference type="PROSITE" id="PS50885">
    <property type="entry name" value="HAMP"/>
    <property type="match status" value="1"/>
</dbReference>
<evidence type="ECO:0000313" key="14">
    <source>
        <dbReference type="EMBL" id="MDR7320714.1"/>
    </source>
</evidence>
<dbReference type="PROSITE" id="PS50109">
    <property type="entry name" value="HIS_KIN"/>
    <property type="match status" value="1"/>
</dbReference>
<dbReference type="SUPFAM" id="SSF47384">
    <property type="entry name" value="Homodimeric domain of signal transducing histidine kinase"/>
    <property type="match status" value="1"/>
</dbReference>
<dbReference type="InterPro" id="IPR003661">
    <property type="entry name" value="HisK_dim/P_dom"/>
</dbReference>
<dbReference type="InterPro" id="IPR004358">
    <property type="entry name" value="Sig_transdc_His_kin-like_C"/>
</dbReference>
<keyword evidence="7 14" id="KW-0418">Kinase</keyword>
<evidence type="ECO:0000256" key="2">
    <source>
        <dbReference type="ARBA" id="ARBA00004236"/>
    </source>
</evidence>
<dbReference type="Pfam" id="PF02518">
    <property type="entry name" value="HATPase_c"/>
    <property type="match status" value="1"/>
</dbReference>
<dbReference type="InterPro" id="IPR003594">
    <property type="entry name" value="HATPase_dom"/>
</dbReference>
<dbReference type="PANTHER" id="PTHR45436">
    <property type="entry name" value="SENSOR HISTIDINE KINASE YKOH"/>
    <property type="match status" value="1"/>
</dbReference>
<keyword evidence="15" id="KW-1185">Reference proteome</keyword>
<dbReference type="InterPro" id="IPR036890">
    <property type="entry name" value="HATPase_C_sf"/>
</dbReference>
<dbReference type="PANTHER" id="PTHR45436:SF5">
    <property type="entry name" value="SENSOR HISTIDINE KINASE TRCS"/>
    <property type="match status" value="1"/>
</dbReference>
<comment type="caution">
    <text evidence="14">The sequence shown here is derived from an EMBL/GenBank/DDBJ whole genome shotgun (WGS) entry which is preliminary data.</text>
</comment>
<dbReference type="EMBL" id="JAVDYC010000001">
    <property type="protein sequence ID" value="MDR7320714.1"/>
    <property type="molecule type" value="Genomic_DNA"/>
</dbReference>
<evidence type="ECO:0000256" key="10">
    <source>
        <dbReference type="ARBA" id="ARBA00023136"/>
    </source>
</evidence>
<evidence type="ECO:0000256" key="5">
    <source>
        <dbReference type="ARBA" id="ARBA00022679"/>
    </source>
</evidence>
<keyword evidence="10 11" id="KW-0472">Membrane</keyword>
<dbReference type="SMART" id="SM00388">
    <property type="entry name" value="HisKA"/>
    <property type="match status" value="1"/>
</dbReference>
<feature type="domain" description="HAMP" evidence="13">
    <location>
        <begin position="87"/>
        <end position="140"/>
    </location>
</feature>
<dbReference type="EC" id="2.7.13.3" evidence="3"/>
<dbReference type="GO" id="GO:0005886">
    <property type="term" value="C:plasma membrane"/>
    <property type="evidence" value="ECO:0007669"/>
    <property type="project" value="UniProtKB-SubCell"/>
</dbReference>
<accession>A0AAE4CTH6</accession>
<keyword evidence="9" id="KW-0902">Two-component regulatory system</keyword>
<keyword evidence="4" id="KW-0597">Phosphoprotein</keyword>
<reference evidence="14 15" key="1">
    <citation type="submission" date="2023-07" db="EMBL/GenBank/DDBJ databases">
        <title>Sequencing the genomes of 1000 actinobacteria strains.</title>
        <authorList>
            <person name="Klenk H.-P."/>
        </authorList>
    </citation>
    <scope>NUCLEOTIDE SEQUENCE [LARGE SCALE GENOMIC DNA]</scope>
    <source>
        <strain evidence="14 15">DSM 44711</strain>
    </source>
</reference>
<comment type="catalytic activity">
    <reaction evidence="1">
        <text>ATP + protein L-histidine = ADP + protein N-phospho-L-histidine.</text>
        <dbReference type="EC" id="2.7.13.3"/>
    </reaction>
</comment>
<proteinExistence type="predicted"/>
<dbReference type="InterPro" id="IPR050428">
    <property type="entry name" value="TCS_sensor_his_kinase"/>
</dbReference>
<evidence type="ECO:0000256" key="3">
    <source>
        <dbReference type="ARBA" id="ARBA00012438"/>
    </source>
</evidence>
<dbReference type="SMART" id="SM00304">
    <property type="entry name" value="HAMP"/>
    <property type="match status" value="1"/>
</dbReference>
<organism evidence="14 15">
    <name type="scientific">Catenuloplanes niger</name>
    <dbReference type="NCBI Taxonomy" id="587534"/>
    <lineage>
        <taxon>Bacteria</taxon>
        <taxon>Bacillati</taxon>
        <taxon>Actinomycetota</taxon>
        <taxon>Actinomycetes</taxon>
        <taxon>Micromonosporales</taxon>
        <taxon>Micromonosporaceae</taxon>
        <taxon>Catenuloplanes</taxon>
    </lineage>
</organism>
<evidence type="ECO:0000256" key="1">
    <source>
        <dbReference type="ARBA" id="ARBA00000085"/>
    </source>
</evidence>
<dbReference type="Pfam" id="PF00512">
    <property type="entry name" value="HisKA"/>
    <property type="match status" value="1"/>
</dbReference>
<dbReference type="Gene3D" id="6.10.340.10">
    <property type="match status" value="1"/>
</dbReference>
<evidence type="ECO:0000256" key="7">
    <source>
        <dbReference type="ARBA" id="ARBA00022777"/>
    </source>
</evidence>
<evidence type="ECO:0000313" key="15">
    <source>
        <dbReference type="Proteomes" id="UP001183629"/>
    </source>
</evidence>
<evidence type="ECO:0000256" key="9">
    <source>
        <dbReference type="ARBA" id="ARBA00023012"/>
    </source>
</evidence>
<dbReference type="InterPro" id="IPR003660">
    <property type="entry name" value="HAMP_dom"/>
</dbReference>
<dbReference type="AlphaFoldDB" id="A0AAE4CTH6"/>
<protein>
    <recommendedName>
        <fullName evidence="3">histidine kinase</fullName>
        <ecNumber evidence="3">2.7.13.3</ecNumber>
    </recommendedName>
</protein>
<dbReference type="CDD" id="cd00082">
    <property type="entry name" value="HisKA"/>
    <property type="match status" value="1"/>
</dbReference>
<name>A0AAE4CTH6_9ACTN</name>
<dbReference type="RefSeq" id="WP_310409336.1">
    <property type="nucleotide sequence ID" value="NZ_JAVDYC010000001.1"/>
</dbReference>
<dbReference type="CDD" id="cd06225">
    <property type="entry name" value="HAMP"/>
    <property type="match status" value="1"/>
</dbReference>
<evidence type="ECO:0000256" key="6">
    <source>
        <dbReference type="ARBA" id="ARBA00022692"/>
    </source>
</evidence>
<dbReference type="GO" id="GO:0000155">
    <property type="term" value="F:phosphorelay sensor kinase activity"/>
    <property type="evidence" value="ECO:0007669"/>
    <property type="project" value="InterPro"/>
</dbReference>
<comment type="subcellular location">
    <subcellularLocation>
        <location evidence="2">Cell membrane</location>
    </subcellularLocation>
</comment>
<feature type="transmembrane region" description="Helical" evidence="11">
    <location>
        <begin position="68"/>
        <end position="89"/>
    </location>
</feature>
<dbReference type="SUPFAM" id="SSF55874">
    <property type="entry name" value="ATPase domain of HSP90 chaperone/DNA topoisomerase II/histidine kinase"/>
    <property type="match status" value="1"/>
</dbReference>